<dbReference type="InterPro" id="IPR016181">
    <property type="entry name" value="Acyl_CoA_acyltransferase"/>
</dbReference>
<feature type="region of interest" description="Disordered" evidence="1">
    <location>
        <begin position="35"/>
        <end position="59"/>
    </location>
</feature>
<keyword evidence="3" id="KW-0687">Ribonucleoprotein</keyword>
<dbReference type="InterPro" id="IPR000182">
    <property type="entry name" value="GNAT_dom"/>
</dbReference>
<evidence type="ECO:0000259" key="2">
    <source>
        <dbReference type="PROSITE" id="PS51186"/>
    </source>
</evidence>
<dbReference type="AlphaFoldDB" id="A0A1G6PG82"/>
<dbReference type="GO" id="GO:0005840">
    <property type="term" value="C:ribosome"/>
    <property type="evidence" value="ECO:0007669"/>
    <property type="project" value="UniProtKB-KW"/>
</dbReference>
<dbReference type="Proteomes" id="UP000199320">
    <property type="component" value="Unassembled WGS sequence"/>
</dbReference>
<feature type="region of interest" description="Disordered" evidence="1">
    <location>
        <begin position="164"/>
        <end position="183"/>
    </location>
</feature>
<sequence>MSVYPTGSFENELQRRIYEYVERNGAVTPAELARSITVDGGHSDSKPARSRAYTDSVPPTEDELQTCLETLQAEGYLTDIDGKFRIALSATTADLECDEGDIVIRPAREEDRAGVVETMRTVAEDGTYVVAENVAMELDRESALVRANEARSRIVFVAILTPEPDEDEAEAESSEERTEPAATDGDVVGWLHIDAPALPALRHTAELTVGVDPQYRRQGIGSALLEYGLEWASDAGYQKCYQNVPATNDVALEFLAEHGWQRDGEHEGQYYLDGELVDEVMLATWLDSQ</sequence>
<dbReference type="PROSITE" id="PS51186">
    <property type="entry name" value="GNAT"/>
    <property type="match status" value="1"/>
</dbReference>
<evidence type="ECO:0000256" key="1">
    <source>
        <dbReference type="SAM" id="MobiDB-lite"/>
    </source>
</evidence>
<evidence type="ECO:0000313" key="6">
    <source>
        <dbReference type="Proteomes" id="UP000324021"/>
    </source>
</evidence>
<reference evidence="5 6" key="1">
    <citation type="submission" date="2016-10" db="EMBL/GenBank/DDBJ databases">
        <authorList>
            <person name="Varghese N."/>
            <person name="Submissions S."/>
        </authorList>
    </citation>
    <scope>NUCLEOTIDE SEQUENCE [LARGE SCALE GENOMIC DNA]</scope>
    <source>
        <strain evidence="3 6">CDM_1</strain>
        <strain evidence="5">CDM_6</strain>
    </source>
</reference>
<protein>
    <submittedName>
        <fullName evidence="3">Ribosomal protein S18 acetylase RimI</fullName>
    </submittedName>
</protein>
<organism evidence="3 6">
    <name type="scientific">Natrinema hispanicum</name>
    <dbReference type="NCBI Taxonomy" id="392421"/>
    <lineage>
        <taxon>Archaea</taxon>
        <taxon>Methanobacteriati</taxon>
        <taxon>Methanobacteriota</taxon>
        <taxon>Stenosarchaea group</taxon>
        <taxon>Halobacteria</taxon>
        <taxon>Halobacteriales</taxon>
        <taxon>Natrialbaceae</taxon>
        <taxon>Natrinema</taxon>
    </lineage>
</organism>
<reference evidence="4" key="2">
    <citation type="submission" date="2016-10" db="EMBL/GenBank/DDBJ databases">
        <authorList>
            <person name="de Groot N.N."/>
        </authorList>
    </citation>
    <scope>NUCLEOTIDE SEQUENCE [LARGE SCALE GENOMIC DNA]</scope>
    <source>
        <strain evidence="4">CDM_6</strain>
    </source>
</reference>
<dbReference type="Pfam" id="PF00583">
    <property type="entry name" value="Acetyltransf_1"/>
    <property type="match status" value="1"/>
</dbReference>
<dbReference type="EMBL" id="FOIC01000009">
    <property type="protein sequence ID" value="SET61927.1"/>
    <property type="molecule type" value="Genomic_DNA"/>
</dbReference>
<dbReference type="OrthoDB" id="55684at2157"/>
<feature type="domain" description="N-acetyltransferase" evidence="2">
    <location>
        <begin position="102"/>
        <end position="283"/>
    </location>
</feature>
<keyword evidence="5" id="KW-1185">Reference proteome</keyword>
<dbReference type="GO" id="GO:0016747">
    <property type="term" value="F:acyltransferase activity, transferring groups other than amino-acyl groups"/>
    <property type="evidence" value="ECO:0007669"/>
    <property type="project" value="InterPro"/>
</dbReference>
<name>A0A1G6PG82_9EURY</name>
<keyword evidence="3" id="KW-0689">Ribosomal protein</keyword>
<dbReference type="STRING" id="392421.SAMN04488694_10988"/>
<evidence type="ECO:0000313" key="4">
    <source>
        <dbReference type="EMBL" id="SET61927.1"/>
    </source>
</evidence>
<feature type="compositionally biased region" description="Acidic residues" evidence="1">
    <location>
        <begin position="164"/>
        <end position="173"/>
    </location>
</feature>
<dbReference type="RefSeq" id="WP_092932819.1">
    <property type="nucleotide sequence ID" value="NZ_FMZP01000007.1"/>
</dbReference>
<dbReference type="EMBL" id="FMZP01000007">
    <property type="protein sequence ID" value="SDC79011.1"/>
    <property type="molecule type" value="Genomic_DNA"/>
</dbReference>
<gene>
    <name evidence="4" type="ORF">SAMN04488694_10988</name>
    <name evidence="3" type="ORF">SAMN05192552_1007115</name>
</gene>
<dbReference type="CDD" id="cd04301">
    <property type="entry name" value="NAT_SF"/>
    <property type="match status" value="1"/>
</dbReference>
<evidence type="ECO:0000313" key="5">
    <source>
        <dbReference type="Proteomes" id="UP000199320"/>
    </source>
</evidence>
<proteinExistence type="predicted"/>
<dbReference type="SUPFAM" id="SSF55729">
    <property type="entry name" value="Acyl-CoA N-acyltransferases (Nat)"/>
    <property type="match status" value="1"/>
</dbReference>
<dbReference type="PANTHER" id="PTHR43072:SF52">
    <property type="entry name" value="GCN5-RELATED N-ACETYLTRANSFERASE"/>
    <property type="match status" value="1"/>
</dbReference>
<evidence type="ECO:0000313" key="3">
    <source>
        <dbReference type="EMBL" id="SDC79011.1"/>
    </source>
</evidence>
<accession>A0A1G6PG82</accession>
<dbReference type="Gene3D" id="3.40.630.30">
    <property type="match status" value="1"/>
</dbReference>
<dbReference type="Proteomes" id="UP000324021">
    <property type="component" value="Unassembled WGS sequence"/>
</dbReference>
<dbReference type="PANTHER" id="PTHR43072">
    <property type="entry name" value="N-ACETYLTRANSFERASE"/>
    <property type="match status" value="1"/>
</dbReference>